<proteinExistence type="predicted"/>
<name>A0A0G1RN43_9BACT</name>
<feature type="transmembrane region" description="Helical" evidence="1">
    <location>
        <begin position="71"/>
        <end position="89"/>
    </location>
</feature>
<evidence type="ECO:0008006" key="4">
    <source>
        <dbReference type="Google" id="ProtNLM"/>
    </source>
</evidence>
<keyword evidence="1" id="KW-1133">Transmembrane helix</keyword>
<sequence length="426" mass="49753">MLFLVIASAVQVFILSNVQFTPWPEMLLWPWLINQGWVPFTDLILAHTPLLYLSLSLWYRLVGPGLIALKIFTWIYILITATALWIITIKQSGKKSAAISLLLYFMMQTIYQGNGVWFDLALAPMSLLIYYFLTSQRVGMAGILFSVSFFIKQTSFWLIFPIIWQLLTTRSVQRFLTAAVVTSVIILSMFALIGILDDFYLWTIRVGVFSLSRSQWQSQWPTLSQAIVFLFLPFVVSVFDYKLAPWIIFASLGVFPRWELFHFQPALPFLVLGLVQISIKNRKFFSVLLVLISLLYFRVLIRDWGKPDRFFDPDTLQAVQFIQAQTKPSDNLYVFNYWDHIYFLSNRLPATRPYVPSFPVFLNISGIQLEMVKDLEANRPPFVVYHPLEKSGYGSYNPRPLWDYLNKDYQVYQKISDQLWILKRNE</sequence>
<gene>
    <name evidence="2" type="ORF">UX80_C0002G0062</name>
</gene>
<dbReference type="AlphaFoldDB" id="A0A0G1RN43"/>
<feature type="transmembrane region" description="Helical" evidence="1">
    <location>
        <begin position="260"/>
        <end position="278"/>
    </location>
</feature>
<feature type="transmembrane region" description="Helical" evidence="1">
    <location>
        <begin position="284"/>
        <end position="301"/>
    </location>
</feature>
<keyword evidence="1" id="KW-0472">Membrane</keyword>
<dbReference type="Proteomes" id="UP000034307">
    <property type="component" value="Unassembled WGS sequence"/>
</dbReference>
<feature type="transmembrane region" description="Helical" evidence="1">
    <location>
        <begin position="139"/>
        <end position="163"/>
    </location>
</feature>
<feature type="transmembrane region" description="Helical" evidence="1">
    <location>
        <begin position="116"/>
        <end position="133"/>
    </location>
</feature>
<feature type="transmembrane region" description="Helical" evidence="1">
    <location>
        <begin position="36"/>
        <end position="59"/>
    </location>
</feature>
<reference evidence="2 3" key="1">
    <citation type="journal article" date="2015" name="Nature">
        <title>rRNA introns, odd ribosomes, and small enigmatic genomes across a large radiation of phyla.</title>
        <authorList>
            <person name="Brown C.T."/>
            <person name="Hug L.A."/>
            <person name="Thomas B.C."/>
            <person name="Sharon I."/>
            <person name="Castelle C.J."/>
            <person name="Singh A."/>
            <person name="Wilkins M.J."/>
            <person name="Williams K.H."/>
            <person name="Banfield J.F."/>
        </authorList>
    </citation>
    <scope>NUCLEOTIDE SEQUENCE [LARGE SCALE GENOMIC DNA]</scope>
</reference>
<accession>A0A0G1RN43</accession>
<evidence type="ECO:0000256" key="1">
    <source>
        <dbReference type="SAM" id="Phobius"/>
    </source>
</evidence>
<feature type="transmembrane region" description="Helical" evidence="1">
    <location>
        <begin position="175"/>
        <end position="202"/>
    </location>
</feature>
<evidence type="ECO:0000313" key="3">
    <source>
        <dbReference type="Proteomes" id="UP000034307"/>
    </source>
</evidence>
<protein>
    <recommendedName>
        <fullName evidence="4">Glycosyltransferase RgtA/B/C/D-like domain-containing protein</fullName>
    </recommendedName>
</protein>
<organism evidence="2 3">
    <name type="scientific">Candidatus Amesbacteria bacterium GW2011_GWA2_47_11b</name>
    <dbReference type="NCBI Taxonomy" id="1618358"/>
    <lineage>
        <taxon>Bacteria</taxon>
        <taxon>Candidatus Amesiibacteriota</taxon>
    </lineage>
</organism>
<feature type="transmembrane region" description="Helical" evidence="1">
    <location>
        <begin position="222"/>
        <end position="239"/>
    </location>
</feature>
<keyword evidence="1" id="KW-0812">Transmembrane</keyword>
<evidence type="ECO:0000313" key="2">
    <source>
        <dbReference type="EMBL" id="KKU58527.1"/>
    </source>
</evidence>
<dbReference type="STRING" id="1618358.UX80_C0002G0062"/>
<comment type="caution">
    <text evidence="2">The sequence shown here is derived from an EMBL/GenBank/DDBJ whole genome shotgun (WGS) entry which is preliminary data.</text>
</comment>
<dbReference type="EMBL" id="LCNO01000002">
    <property type="protein sequence ID" value="KKU58527.1"/>
    <property type="molecule type" value="Genomic_DNA"/>
</dbReference>